<protein>
    <submittedName>
        <fullName evidence="2">Uncharacterized protein</fullName>
    </submittedName>
</protein>
<gene>
    <name evidence="2" type="ORF">ASPBRDRAFT_604009</name>
</gene>
<dbReference type="Proteomes" id="UP000184499">
    <property type="component" value="Unassembled WGS sequence"/>
</dbReference>
<evidence type="ECO:0000313" key="3">
    <source>
        <dbReference type="Proteomes" id="UP000184499"/>
    </source>
</evidence>
<accession>A0A1L9UHN6</accession>
<keyword evidence="1" id="KW-1133">Transmembrane helix</keyword>
<evidence type="ECO:0000256" key="1">
    <source>
        <dbReference type="SAM" id="Phobius"/>
    </source>
</evidence>
<dbReference type="VEuPathDB" id="FungiDB:ASPBRDRAFT_604009"/>
<sequence length="170" mass="18861">MDAEDTGLVRPESWDSIAGDRGVSIYVRLIVHLFVYLLLTHGSFAFGSTLRQPWLLPLSRVCRLVIDQGCLEPTGLWFIFSFFFYSAFAGGKGSEPGIGPVGILHDVAQSPGWCIAGRRGKEEDDGSWKPHGSWMEEVQRGWRHPPPAEHGNTIDPGDWVLPGFSDLPKK</sequence>
<feature type="transmembrane region" description="Helical" evidence="1">
    <location>
        <begin position="25"/>
        <end position="46"/>
    </location>
</feature>
<keyword evidence="1" id="KW-0812">Transmembrane</keyword>
<dbReference type="RefSeq" id="XP_067478388.1">
    <property type="nucleotide sequence ID" value="XM_067628227.1"/>
</dbReference>
<dbReference type="AlphaFoldDB" id="A0A1L9UHN6"/>
<evidence type="ECO:0000313" key="2">
    <source>
        <dbReference type="EMBL" id="OJJ71140.1"/>
    </source>
</evidence>
<keyword evidence="3" id="KW-1185">Reference proteome</keyword>
<dbReference type="EMBL" id="KV878685">
    <property type="protein sequence ID" value="OJJ71140.1"/>
    <property type="molecule type" value="Genomic_DNA"/>
</dbReference>
<name>A0A1L9UHN6_ASPBC</name>
<keyword evidence="1" id="KW-0472">Membrane</keyword>
<organism evidence="2 3">
    <name type="scientific">Aspergillus brasiliensis (strain CBS 101740 / IMI 381727 / IBT 21946)</name>
    <dbReference type="NCBI Taxonomy" id="767769"/>
    <lineage>
        <taxon>Eukaryota</taxon>
        <taxon>Fungi</taxon>
        <taxon>Dikarya</taxon>
        <taxon>Ascomycota</taxon>
        <taxon>Pezizomycotina</taxon>
        <taxon>Eurotiomycetes</taxon>
        <taxon>Eurotiomycetidae</taxon>
        <taxon>Eurotiales</taxon>
        <taxon>Aspergillaceae</taxon>
        <taxon>Aspergillus</taxon>
        <taxon>Aspergillus subgen. Circumdati</taxon>
    </lineage>
</organism>
<reference evidence="3" key="1">
    <citation type="journal article" date="2017" name="Genome Biol.">
        <title>Comparative genomics reveals high biological diversity and specific adaptations in the industrially and medically important fungal genus Aspergillus.</title>
        <authorList>
            <person name="de Vries R.P."/>
            <person name="Riley R."/>
            <person name="Wiebenga A."/>
            <person name="Aguilar-Osorio G."/>
            <person name="Amillis S."/>
            <person name="Uchima C.A."/>
            <person name="Anderluh G."/>
            <person name="Asadollahi M."/>
            <person name="Askin M."/>
            <person name="Barry K."/>
            <person name="Battaglia E."/>
            <person name="Bayram O."/>
            <person name="Benocci T."/>
            <person name="Braus-Stromeyer S.A."/>
            <person name="Caldana C."/>
            <person name="Canovas D."/>
            <person name="Cerqueira G.C."/>
            <person name="Chen F."/>
            <person name="Chen W."/>
            <person name="Choi C."/>
            <person name="Clum A."/>
            <person name="Dos Santos R.A."/>
            <person name="Damasio A.R."/>
            <person name="Diallinas G."/>
            <person name="Emri T."/>
            <person name="Fekete E."/>
            <person name="Flipphi M."/>
            <person name="Freyberg S."/>
            <person name="Gallo A."/>
            <person name="Gournas C."/>
            <person name="Habgood R."/>
            <person name="Hainaut M."/>
            <person name="Harispe M.L."/>
            <person name="Henrissat B."/>
            <person name="Hilden K.S."/>
            <person name="Hope R."/>
            <person name="Hossain A."/>
            <person name="Karabika E."/>
            <person name="Karaffa L."/>
            <person name="Karanyi Z."/>
            <person name="Krasevec N."/>
            <person name="Kuo A."/>
            <person name="Kusch H."/>
            <person name="LaButti K."/>
            <person name="Lagendijk E.L."/>
            <person name="Lapidus A."/>
            <person name="Levasseur A."/>
            <person name="Lindquist E."/>
            <person name="Lipzen A."/>
            <person name="Logrieco A.F."/>
            <person name="MacCabe A."/>
            <person name="Maekelae M.R."/>
            <person name="Malavazi I."/>
            <person name="Melin P."/>
            <person name="Meyer V."/>
            <person name="Mielnichuk N."/>
            <person name="Miskei M."/>
            <person name="Molnar A.P."/>
            <person name="Mule G."/>
            <person name="Ngan C.Y."/>
            <person name="Orejas M."/>
            <person name="Orosz E."/>
            <person name="Ouedraogo J.P."/>
            <person name="Overkamp K.M."/>
            <person name="Park H.-S."/>
            <person name="Perrone G."/>
            <person name="Piumi F."/>
            <person name="Punt P.J."/>
            <person name="Ram A.F."/>
            <person name="Ramon A."/>
            <person name="Rauscher S."/>
            <person name="Record E."/>
            <person name="Riano-Pachon D.M."/>
            <person name="Robert V."/>
            <person name="Roehrig J."/>
            <person name="Ruller R."/>
            <person name="Salamov A."/>
            <person name="Salih N.S."/>
            <person name="Samson R.A."/>
            <person name="Sandor E."/>
            <person name="Sanguinetti M."/>
            <person name="Schuetze T."/>
            <person name="Sepcic K."/>
            <person name="Shelest E."/>
            <person name="Sherlock G."/>
            <person name="Sophianopoulou V."/>
            <person name="Squina F.M."/>
            <person name="Sun H."/>
            <person name="Susca A."/>
            <person name="Todd R.B."/>
            <person name="Tsang A."/>
            <person name="Unkles S.E."/>
            <person name="van de Wiele N."/>
            <person name="van Rossen-Uffink D."/>
            <person name="Oliveira J.V."/>
            <person name="Vesth T.C."/>
            <person name="Visser J."/>
            <person name="Yu J.-H."/>
            <person name="Zhou M."/>
            <person name="Andersen M.R."/>
            <person name="Archer D.B."/>
            <person name="Baker S.E."/>
            <person name="Benoit I."/>
            <person name="Brakhage A.A."/>
            <person name="Braus G.H."/>
            <person name="Fischer R."/>
            <person name="Frisvad J.C."/>
            <person name="Goldman G.H."/>
            <person name="Houbraken J."/>
            <person name="Oakley B."/>
            <person name="Pocsi I."/>
            <person name="Scazzocchio C."/>
            <person name="Seiboth B."/>
            <person name="vanKuyk P.A."/>
            <person name="Wortman J."/>
            <person name="Dyer P.S."/>
            <person name="Grigoriev I.V."/>
        </authorList>
    </citation>
    <scope>NUCLEOTIDE SEQUENCE [LARGE SCALE GENOMIC DNA]</scope>
    <source>
        <strain evidence="3">CBS 101740 / IMI 381727 / IBT 21946</strain>
    </source>
</reference>
<proteinExistence type="predicted"/>
<dbReference type="GeneID" id="93580715"/>